<dbReference type="GO" id="GO:0009146">
    <property type="term" value="P:purine nucleoside triphosphate catabolic process"/>
    <property type="evidence" value="ECO:0007669"/>
    <property type="project" value="UniProtKB-UniRule"/>
</dbReference>
<dbReference type="GO" id="GO:0009117">
    <property type="term" value="P:nucleotide metabolic process"/>
    <property type="evidence" value="ECO:0007669"/>
    <property type="project" value="UniProtKB-KW"/>
</dbReference>
<comment type="function">
    <text evidence="10">Pyrophosphatase that catalyzes the hydrolysis of nucleoside triphosphates to their monophosphate derivatives, with a high preference for the non-canonical purine nucleotides XTP (xanthosine triphosphate), dITP (deoxyinosine triphosphate) and ITP. Seems to function as a house-cleaning enzyme that removes non-canonical purine nucleotides from the nucleotide pool, thus preventing their incorporation into DNA/RNA and avoiding chromosomal lesions.</text>
</comment>
<feature type="binding site" evidence="10">
    <location>
        <position position="65"/>
    </location>
    <ligand>
        <name>substrate</name>
    </ligand>
</feature>
<comment type="subunit">
    <text evidence="2 10">Homodimer.</text>
</comment>
<feature type="binding site" evidence="10">
    <location>
        <begin position="175"/>
        <end position="176"/>
    </location>
    <ligand>
        <name>substrate</name>
    </ligand>
</feature>
<keyword evidence="7 10" id="KW-0546">Nucleotide metabolism</keyword>
<feature type="binding site" evidence="10">
    <location>
        <position position="64"/>
    </location>
    <ligand>
        <name>Mg(2+)</name>
        <dbReference type="ChEBI" id="CHEBI:18420"/>
    </ligand>
</feature>
<dbReference type="HAMAP" id="MF_01405">
    <property type="entry name" value="Non_canon_purine_NTPase"/>
    <property type="match status" value="1"/>
</dbReference>
<feature type="binding site" evidence="10">
    <location>
        <begin position="147"/>
        <end position="150"/>
    </location>
    <ligand>
        <name>substrate</name>
    </ligand>
</feature>
<evidence type="ECO:0000256" key="9">
    <source>
        <dbReference type="ARBA" id="ARBA00052017"/>
    </source>
</evidence>
<accession>A0A9E7D040</accession>
<dbReference type="PANTHER" id="PTHR11067:SF9">
    <property type="entry name" value="INOSINE TRIPHOSPHATE PYROPHOSPHATASE"/>
    <property type="match status" value="1"/>
</dbReference>
<dbReference type="Pfam" id="PF01725">
    <property type="entry name" value="Ham1p_like"/>
    <property type="match status" value="1"/>
</dbReference>
<dbReference type="PANTHER" id="PTHR11067">
    <property type="entry name" value="INOSINE TRIPHOSPHATE PYROPHOSPHATASE/HAM1 PROTEIN"/>
    <property type="match status" value="1"/>
</dbReference>
<dbReference type="GO" id="GO:0005829">
    <property type="term" value="C:cytosol"/>
    <property type="evidence" value="ECO:0007669"/>
    <property type="project" value="TreeGrafter"/>
</dbReference>
<dbReference type="GO" id="GO:0000166">
    <property type="term" value="F:nucleotide binding"/>
    <property type="evidence" value="ECO:0007669"/>
    <property type="project" value="UniProtKB-KW"/>
</dbReference>
<dbReference type="NCBIfam" id="TIGR00042">
    <property type="entry name" value="RdgB/HAM1 family non-canonical purine NTP pyrophosphatase"/>
    <property type="match status" value="1"/>
</dbReference>
<evidence type="ECO:0000256" key="5">
    <source>
        <dbReference type="ARBA" id="ARBA00022801"/>
    </source>
</evidence>
<keyword evidence="4 10" id="KW-0547">Nucleotide-binding</keyword>
<keyword evidence="6 10" id="KW-0460">Magnesium</keyword>
<dbReference type="EMBL" id="CP080467">
    <property type="protein sequence ID" value="UNO50886.1"/>
    <property type="molecule type" value="Genomic_DNA"/>
</dbReference>
<dbReference type="InterPro" id="IPR020922">
    <property type="entry name" value="dITP/XTP_pyrophosphatase"/>
</dbReference>
<dbReference type="InterPro" id="IPR002637">
    <property type="entry name" value="RdgB/HAM1"/>
</dbReference>
<reference evidence="13" key="1">
    <citation type="journal article" date="2022" name="G3 (Bethesda)">
        <title>Unveiling the complete genome sequence of Alicyclobacillus acidoterrestris DSM 3922T, a taint-producing strain.</title>
        <authorList>
            <person name="Leonardo I.C."/>
            <person name="Barreto Crespo M.T."/>
            <person name="Gaspar F.B."/>
        </authorList>
    </citation>
    <scope>NUCLEOTIDE SEQUENCE [LARGE SCALE GENOMIC DNA]</scope>
    <source>
        <strain evidence="13">DSM 3922</strain>
    </source>
</reference>
<sequence>MIATHNAHKVSEFQALLAIPGLEVEPLPPGLPDAPETGATFLENAQMKAQFYAEYVSDLVLSDDSGLEVPLLGGEPGIYSARYAGAHGDDVANNQKVIARLHEQGVTQADAAFVCALAVCRNGQLLASVEGRVNGRVFDDVRGQSGFGYDPLFQPEGASRRFGEMSTSEKAQYSHRALAVQLLRQRQKEWLGE</sequence>
<keyword evidence="13" id="KW-1185">Reference proteome</keyword>
<proteinExistence type="inferred from homology"/>
<evidence type="ECO:0000256" key="3">
    <source>
        <dbReference type="ARBA" id="ARBA00022723"/>
    </source>
</evidence>
<gene>
    <name evidence="12" type="primary">rdgB</name>
    <name evidence="12" type="ORF">K1I37_12620</name>
</gene>
<dbReference type="EC" id="3.6.1.66" evidence="10"/>
<evidence type="ECO:0000313" key="12">
    <source>
        <dbReference type="EMBL" id="UNO50886.1"/>
    </source>
</evidence>
<evidence type="ECO:0000256" key="6">
    <source>
        <dbReference type="ARBA" id="ARBA00022842"/>
    </source>
</evidence>
<comment type="catalytic activity">
    <reaction evidence="9 10">
        <text>XTP + H2O = XMP + diphosphate + H(+)</text>
        <dbReference type="Rhea" id="RHEA:28610"/>
        <dbReference type="ChEBI" id="CHEBI:15377"/>
        <dbReference type="ChEBI" id="CHEBI:15378"/>
        <dbReference type="ChEBI" id="CHEBI:33019"/>
        <dbReference type="ChEBI" id="CHEBI:57464"/>
        <dbReference type="ChEBI" id="CHEBI:61314"/>
        <dbReference type="EC" id="3.6.1.66"/>
    </reaction>
</comment>
<evidence type="ECO:0000256" key="4">
    <source>
        <dbReference type="ARBA" id="ARBA00022741"/>
    </source>
</evidence>
<evidence type="ECO:0000256" key="10">
    <source>
        <dbReference type="HAMAP-Rule" id="MF_01405"/>
    </source>
</evidence>
<dbReference type="GO" id="GO:0036222">
    <property type="term" value="F:XTP diphosphatase activity"/>
    <property type="evidence" value="ECO:0007669"/>
    <property type="project" value="UniProtKB-UniRule"/>
</dbReference>
<dbReference type="SUPFAM" id="SSF52972">
    <property type="entry name" value="ITPase-like"/>
    <property type="match status" value="1"/>
</dbReference>
<dbReference type="GO" id="GO:0046872">
    <property type="term" value="F:metal ion binding"/>
    <property type="evidence" value="ECO:0007669"/>
    <property type="project" value="UniProtKB-KW"/>
</dbReference>
<dbReference type="GO" id="GO:0017111">
    <property type="term" value="F:ribonucleoside triphosphate phosphatase activity"/>
    <property type="evidence" value="ECO:0007669"/>
    <property type="project" value="InterPro"/>
</dbReference>
<evidence type="ECO:0000256" key="2">
    <source>
        <dbReference type="ARBA" id="ARBA00011738"/>
    </source>
</evidence>
<feature type="binding site" evidence="10">
    <location>
        <position position="170"/>
    </location>
    <ligand>
        <name>substrate</name>
    </ligand>
</feature>
<dbReference type="CDD" id="cd00515">
    <property type="entry name" value="HAM1"/>
    <property type="match status" value="1"/>
</dbReference>
<evidence type="ECO:0000256" key="7">
    <source>
        <dbReference type="ARBA" id="ARBA00023080"/>
    </source>
</evidence>
<evidence type="ECO:0000256" key="11">
    <source>
        <dbReference type="RuleBase" id="RU003781"/>
    </source>
</evidence>
<dbReference type="GO" id="GO:0036220">
    <property type="term" value="F:ITP diphosphatase activity"/>
    <property type="evidence" value="ECO:0007669"/>
    <property type="project" value="UniProtKB-UniRule"/>
</dbReference>
<dbReference type="Proteomes" id="UP000829401">
    <property type="component" value="Chromosome"/>
</dbReference>
<protein>
    <recommendedName>
        <fullName evidence="10">dITP/XTP pyrophosphatase</fullName>
        <ecNumber evidence="10">3.6.1.66</ecNumber>
    </recommendedName>
    <alternativeName>
        <fullName evidence="10">Non-canonical purine NTP pyrophosphatase</fullName>
    </alternativeName>
    <alternativeName>
        <fullName evidence="10">Non-standard purine NTP pyrophosphatase</fullName>
    </alternativeName>
    <alternativeName>
        <fullName evidence="10">Nucleoside-triphosphate diphosphatase</fullName>
    </alternativeName>
    <alternativeName>
        <fullName evidence="10">Nucleoside-triphosphate pyrophosphatase</fullName>
        <shortName evidence="10">NTPase</shortName>
    </alternativeName>
</protein>
<dbReference type="FunFam" id="3.90.950.10:FF:000001">
    <property type="entry name" value="dITP/XTP pyrophosphatase"/>
    <property type="match status" value="1"/>
</dbReference>
<name>A0A9E7D040_ALIAG</name>
<feature type="active site" description="Proton acceptor" evidence="10">
    <location>
        <position position="64"/>
    </location>
</feature>
<comment type="caution">
    <text evidence="10">Lacks conserved residue(s) required for the propagation of feature annotation.</text>
</comment>
<keyword evidence="5 10" id="KW-0378">Hydrolase</keyword>
<dbReference type="GO" id="GO:0035870">
    <property type="term" value="F:dITP diphosphatase activity"/>
    <property type="evidence" value="ECO:0007669"/>
    <property type="project" value="UniProtKB-UniRule"/>
</dbReference>
<dbReference type="RefSeq" id="WP_236613844.1">
    <property type="nucleotide sequence ID" value="NZ_AURB01000101.1"/>
</dbReference>
<comment type="catalytic activity">
    <reaction evidence="8 10">
        <text>dITP + H2O = dIMP + diphosphate + H(+)</text>
        <dbReference type="Rhea" id="RHEA:28342"/>
        <dbReference type="ChEBI" id="CHEBI:15377"/>
        <dbReference type="ChEBI" id="CHEBI:15378"/>
        <dbReference type="ChEBI" id="CHEBI:33019"/>
        <dbReference type="ChEBI" id="CHEBI:61194"/>
        <dbReference type="ChEBI" id="CHEBI:61382"/>
        <dbReference type="EC" id="3.6.1.66"/>
    </reaction>
</comment>
<evidence type="ECO:0000256" key="1">
    <source>
        <dbReference type="ARBA" id="ARBA00008023"/>
    </source>
</evidence>
<dbReference type="AlphaFoldDB" id="A0A9E7D040"/>
<evidence type="ECO:0000256" key="8">
    <source>
        <dbReference type="ARBA" id="ARBA00051875"/>
    </source>
</evidence>
<keyword evidence="3 10" id="KW-0479">Metal-binding</keyword>
<comment type="similarity">
    <text evidence="1 10 11">Belongs to the HAM1 NTPase family.</text>
</comment>
<comment type="cofactor">
    <cofactor evidence="10">
        <name>Mg(2+)</name>
        <dbReference type="ChEBI" id="CHEBI:18420"/>
    </cofactor>
    <text evidence="10">Binds 1 Mg(2+) ion per subunit.</text>
</comment>
<evidence type="ECO:0000313" key="13">
    <source>
        <dbReference type="Proteomes" id="UP000829401"/>
    </source>
</evidence>
<organism evidence="12 13">
    <name type="scientific">Alicyclobacillus acidoterrestris (strain ATCC 49025 / DSM 3922 / CIP 106132 / NCIMB 13137 / GD3B)</name>
    <dbReference type="NCBI Taxonomy" id="1356854"/>
    <lineage>
        <taxon>Bacteria</taxon>
        <taxon>Bacillati</taxon>
        <taxon>Bacillota</taxon>
        <taxon>Bacilli</taxon>
        <taxon>Bacillales</taxon>
        <taxon>Alicyclobacillaceae</taxon>
        <taxon>Alicyclobacillus</taxon>
    </lineage>
</organism>
<dbReference type="InterPro" id="IPR029001">
    <property type="entry name" value="ITPase-like_fam"/>
</dbReference>
<dbReference type="Gene3D" id="3.90.950.10">
    <property type="match status" value="1"/>
</dbReference>
<dbReference type="KEGG" id="aaco:K1I37_12620"/>
<feature type="binding site" evidence="10">
    <location>
        <begin position="4"/>
        <end position="9"/>
    </location>
    <ligand>
        <name>substrate</name>
    </ligand>
</feature>
<comment type="catalytic activity">
    <reaction evidence="10">
        <text>ITP + H2O = IMP + diphosphate + H(+)</text>
        <dbReference type="Rhea" id="RHEA:29399"/>
        <dbReference type="ChEBI" id="CHEBI:15377"/>
        <dbReference type="ChEBI" id="CHEBI:15378"/>
        <dbReference type="ChEBI" id="CHEBI:33019"/>
        <dbReference type="ChEBI" id="CHEBI:58053"/>
        <dbReference type="ChEBI" id="CHEBI:61402"/>
        <dbReference type="EC" id="3.6.1.66"/>
    </reaction>
</comment>